<reference evidence="1 2" key="1">
    <citation type="submission" date="2011-07" db="EMBL/GenBank/DDBJ databases">
        <authorList>
            <person name="Coyne R."/>
            <person name="Brami D."/>
            <person name="Johnson J."/>
            <person name="Hostetler J."/>
            <person name="Hannick L."/>
            <person name="Clark T."/>
            <person name="Cassidy-Hanley D."/>
            <person name="Inman J."/>
        </authorList>
    </citation>
    <scope>NUCLEOTIDE SEQUENCE [LARGE SCALE GENOMIC DNA]</scope>
    <source>
        <strain evidence="1 2">G5</strain>
    </source>
</reference>
<proteinExistence type="predicted"/>
<dbReference type="eggNOG" id="ENOG502RT3U">
    <property type="taxonomic scope" value="Eukaryota"/>
</dbReference>
<organism evidence="1 2">
    <name type="scientific">Ichthyophthirius multifiliis</name>
    <name type="common">White spot disease agent</name>
    <name type="synonym">Ich</name>
    <dbReference type="NCBI Taxonomy" id="5932"/>
    <lineage>
        <taxon>Eukaryota</taxon>
        <taxon>Sar</taxon>
        <taxon>Alveolata</taxon>
        <taxon>Ciliophora</taxon>
        <taxon>Intramacronucleata</taxon>
        <taxon>Oligohymenophorea</taxon>
        <taxon>Hymenostomatida</taxon>
        <taxon>Ophryoglenina</taxon>
        <taxon>Ichthyophthirius</taxon>
    </lineage>
</organism>
<dbReference type="SUPFAM" id="SSF50998">
    <property type="entry name" value="Quinoprotein alcohol dehydrogenase-like"/>
    <property type="match status" value="1"/>
</dbReference>
<evidence type="ECO:0008006" key="3">
    <source>
        <dbReference type="Google" id="ProtNLM"/>
    </source>
</evidence>
<dbReference type="SUPFAM" id="SSF101908">
    <property type="entry name" value="Putative isomerase YbhE"/>
    <property type="match status" value="1"/>
</dbReference>
<dbReference type="InterPro" id="IPR011047">
    <property type="entry name" value="Quinoprotein_ADH-like_sf"/>
</dbReference>
<dbReference type="RefSeq" id="XP_004036532.1">
    <property type="nucleotide sequence ID" value="XM_004036484.1"/>
</dbReference>
<keyword evidence="2" id="KW-1185">Reference proteome</keyword>
<dbReference type="InterPro" id="IPR015943">
    <property type="entry name" value="WD40/YVTN_repeat-like_dom_sf"/>
</dbReference>
<accession>G0QQG1</accession>
<name>G0QQG1_ICHMU</name>
<dbReference type="EMBL" id="GL983631">
    <property type="protein sequence ID" value="EGR32546.1"/>
    <property type="molecule type" value="Genomic_DNA"/>
</dbReference>
<dbReference type="GeneID" id="14908706"/>
<protein>
    <recommendedName>
        <fullName evidence="3">Calpain family cysteine protease</fullName>
    </recommendedName>
</protein>
<dbReference type="InParanoid" id="G0QQG1"/>
<gene>
    <name evidence="1" type="ORF">IMG5_078340</name>
</gene>
<evidence type="ECO:0000313" key="1">
    <source>
        <dbReference type="EMBL" id="EGR32546.1"/>
    </source>
</evidence>
<dbReference type="GO" id="GO:0016020">
    <property type="term" value="C:membrane"/>
    <property type="evidence" value="ECO:0007669"/>
    <property type="project" value="InterPro"/>
</dbReference>
<sequence length="1581" mass="183882">MFIIIITLIQLILTQNINDYIFSPFPVKEHQISQYQAASTRVKIGKNSNLVFVSCGYGGIMIIDQTTNQLIYNQPSSEFLHSLEVTSDGQYIYMSYQQKFSVFKFNKEQIALNFITSIDFYPQSTITDIVLEKKEEIIFVVGLNGAVMCYYVGIKSEIKYLAQFNTKSNIIHMVTVSEDGQWIFLGDDLNGLMVLKLLQIEQFQFTFVKAAQGFTKWKTWAVKITKDKKYAYCLDNWNGIFIANLSFLYSLNEENFPQQIIFNERFWPFLEINPSVYSLWINQKENLLLVGVRSQGIFIFDIQNKDEQPIFVYQIQVEAHAFDITMSSSEDKIYFVNAKSVYIFQKSIPNLNQNFPNLFNTHQVNITSFSDSFYKWRCYVDAQTRFFFGAFDDKGLFVLSIENKDINKMKIIQNIKFEPATLVDSLIFYEEENLLYVPVQENNSVIYTFDVSNMNEPIIIDKLWVESPQHAEHIVFSKDKNYIVISFDDSVLYVNARNKKKLETLCRWIKQPEMTGENAGAFSTNNNQFIIGTVRNYGIYILDVEIPQKPVLVNQMQTLGAEGIIRSFKNDNVAYLYDGFKGIIILDLSKLPEIQIFSRINTSGWANLVTSILNEDFLIISTMESGMISLVDIREIKQPKIISKFQIGKQSSQSHCLTQELTYMLINNDLGTAILPIKNNILLHTEIRILQKEGNSTSISGEDRILIGQQAEFSFMVIYPEEGVQIQNIFYYQNYEIKAIPFWMTFNRISKSLLLNVVKDALGNSENKENLNTILVQISVPIQESAFIDEDLKINIDTSLEIHQILKEKGIISPQNYLDSLDSLTAQTIQNIANEKILDQIRFFELIKIKLQKSKSMNPVLFEVKASLQFNTSNTSQYISSISEKLNVYLTIDKEIGKFVLINYPNVIISATDSQDQLKLEGNLVSINKVFEQKITYSLKDKNFNGNNEIEILIQDNINFDIKQKYLINECNFIKLNFEVVLNQTKTLQSQINKVFSKSIVPIETDLVIEFEKNTFIDKDTPKLFYSAFVLQGNQFQVLQTDFWLQFDADQLKFRGKAPANYLYEKFTFKVLASDGYSEAFDTFILRVESLPFIFILDYLIKIFGPIIGFFGIIKYKAIFLNILLFKRVMYSQEIININKMYLKKINLIGDEAERAYSIFQSFLSNNKDKMGKYTEPLIHTMLENTSIQSTQKEKKIIKKLHKIDDEDEDYALKNTIEILKTQKQIQKKSIFILQYINLDGTVNIQKVVSDIQRQQTEYKYKGRTFTAKNHTQDFQNKHNKFNLCLRAQIAQFFIENDVRTYAVYKYLKHFSLKNFQYTQNDWYKMYVEIIATEELDKTGLPVPFPQVNIKDKALDLALNKVCFYYQKIEKIEKIDKSDQNKKSFLNINFQLLKIVLIADTFGILRQSAPTFRPSVGESIHLHSHQIASVEAFKQIKNSHCMFLRKLLYFDYVHYGTSKNINLPNWIAFDQKNGIITLQGMPESQDVDEILIRIFDDEEQCIRQFILKIVNEFQEDDYEKSFQERQEENFVENIGEECQSSHNNVIQQFSGVFKGNLNKQLGIYQFFKNLTYVYGNNNLNT</sequence>
<evidence type="ECO:0000313" key="2">
    <source>
        <dbReference type="Proteomes" id="UP000008983"/>
    </source>
</evidence>
<dbReference type="OMA" id="CITREIN"/>
<dbReference type="Gene3D" id="2.130.10.10">
    <property type="entry name" value="YVTN repeat-like/Quinoprotein amine dehydrogenase"/>
    <property type="match status" value="1"/>
</dbReference>
<dbReference type="GO" id="GO:0005509">
    <property type="term" value="F:calcium ion binding"/>
    <property type="evidence" value="ECO:0007669"/>
    <property type="project" value="InterPro"/>
</dbReference>
<dbReference type="Proteomes" id="UP000008983">
    <property type="component" value="Unassembled WGS sequence"/>
</dbReference>
<dbReference type="OrthoDB" id="321598at2759"/>
<dbReference type="InterPro" id="IPR015919">
    <property type="entry name" value="Cadherin-like_sf"/>
</dbReference>
<dbReference type="SUPFAM" id="SSF49313">
    <property type="entry name" value="Cadherin-like"/>
    <property type="match status" value="1"/>
</dbReference>